<dbReference type="EMBL" id="LVKK01000127">
    <property type="protein sequence ID" value="OAG35162.1"/>
    <property type="molecule type" value="Genomic_DNA"/>
</dbReference>
<evidence type="ECO:0000313" key="2">
    <source>
        <dbReference type="EMBL" id="OAG35162.1"/>
    </source>
</evidence>
<comment type="caution">
    <text evidence="2">The sequence shown here is derived from an EMBL/GenBank/DDBJ whole genome shotgun (WGS) entry which is preliminary data.</text>
</comment>
<protein>
    <submittedName>
        <fullName evidence="2">Uncharacterized protein</fullName>
    </submittedName>
</protein>
<name>A0A177EVT2_9EURO</name>
<keyword evidence="1" id="KW-1133">Transmembrane helix</keyword>
<keyword evidence="1" id="KW-0812">Transmembrane</keyword>
<dbReference type="RefSeq" id="XP_022507114.1">
    <property type="nucleotide sequence ID" value="XM_022660590.1"/>
</dbReference>
<reference evidence="2 3" key="1">
    <citation type="submission" date="2016-03" db="EMBL/GenBank/DDBJ databases">
        <title>Draft genome sequence of the Fonsecaea monophora CBS 269.37.</title>
        <authorList>
            <person name="Bombassaro A."/>
            <person name="Vinicius W.A."/>
            <person name="De Hoog S."/>
            <person name="Sun J."/>
            <person name="Souza E.M."/>
            <person name="Raittz R.T."/>
            <person name="Costa F."/>
            <person name="Leao A.C."/>
            <person name="Tadra-Sfeir M.Z."/>
            <person name="Baura V."/>
            <person name="Balsanelli E."/>
            <person name="Pedrosa F.O."/>
            <person name="Moreno L.F."/>
            <person name="Steffens M.B."/>
            <person name="Xi L."/>
            <person name="Bocca A.L."/>
            <person name="Felipe M.S."/>
            <person name="Teixeira M."/>
            <person name="Telles Filho F.Q."/>
            <person name="Azevedo C.M."/>
            <person name="Gomes R."/>
            <person name="Vicente V.A."/>
        </authorList>
    </citation>
    <scope>NUCLEOTIDE SEQUENCE [LARGE SCALE GENOMIC DNA]</scope>
    <source>
        <strain evidence="2 3">CBS 269.37</strain>
    </source>
</reference>
<dbReference type="Proteomes" id="UP000077002">
    <property type="component" value="Unassembled WGS sequence"/>
</dbReference>
<dbReference type="OrthoDB" id="5043642at2759"/>
<accession>A0A177EVT2</accession>
<dbReference type="AlphaFoldDB" id="A0A177EVT2"/>
<proteinExistence type="predicted"/>
<evidence type="ECO:0000256" key="1">
    <source>
        <dbReference type="SAM" id="Phobius"/>
    </source>
</evidence>
<organism evidence="2 3">
    <name type="scientific">Fonsecaea monophora</name>
    <dbReference type="NCBI Taxonomy" id="254056"/>
    <lineage>
        <taxon>Eukaryota</taxon>
        <taxon>Fungi</taxon>
        <taxon>Dikarya</taxon>
        <taxon>Ascomycota</taxon>
        <taxon>Pezizomycotina</taxon>
        <taxon>Eurotiomycetes</taxon>
        <taxon>Chaetothyriomycetidae</taxon>
        <taxon>Chaetothyriales</taxon>
        <taxon>Herpotrichiellaceae</taxon>
        <taxon>Fonsecaea</taxon>
    </lineage>
</organism>
<dbReference type="Pfam" id="PF11927">
    <property type="entry name" value="HODM_asu-like"/>
    <property type="match status" value="1"/>
</dbReference>
<dbReference type="GeneID" id="34605792"/>
<evidence type="ECO:0000313" key="3">
    <source>
        <dbReference type="Proteomes" id="UP000077002"/>
    </source>
</evidence>
<keyword evidence="1" id="KW-0472">Membrane</keyword>
<feature type="transmembrane region" description="Helical" evidence="1">
    <location>
        <begin position="24"/>
        <end position="47"/>
    </location>
</feature>
<keyword evidence="3" id="KW-1185">Reference proteome</keyword>
<dbReference type="InterPro" id="IPR021848">
    <property type="entry name" value="HODM_asu-like"/>
</dbReference>
<sequence>MSSFQNIEKPSFVWHWRSWEDFKAASLFTLSNYANIILLVVFLVLALNQVRVKNKAAKKIGFENRYLKAPEFPPVEEQPEFDWETTEPLRIRPFKPKYHLTMEEADSTRAESDESALENLPPSELLVMDRNYADRVAYRRKIIAEHGEHVVAVNDDYRIRPAVVELYQFLFGTYLPLRFPRMFKLHETDYEEGKTFMLENLVTKALFPAKPSPRTSTKMLLETLGRTLDEDFLFLLPEEGDPSMDKKEADNESKEEDTKYVLEAYVCCCPSGFDPREKLGNRLAKIHDPVPGYPQKLEASMDRFFSRLEVGKYVRRVNWSVTTNTELYAAGRGTNHAHEGDEVEELEEIDVDKTFVRCERQTLHRLPKSKALVFAFKTYLYPIAQVKEEGSGEELAQAIDGLKEGSVPAMHFYKRGVVWGEAVKKYLRS</sequence>
<gene>
    <name evidence="2" type="ORF">AYO21_10680</name>
</gene>